<comment type="caution">
    <text evidence="1">The sequence shown here is derived from an EMBL/GenBank/DDBJ whole genome shotgun (WGS) entry which is preliminary data.</text>
</comment>
<name>A0A3M6ERU4_9PSED</name>
<organism evidence="1 2">
    <name type="scientific">Pseudomonas caricapapayae</name>
    <dbReference type="NCBI Taxonomy" id="46678"/>
    <lineage>
        <taxon>Bacteria</taxon>
        <taxon>Pseudomonadati</taxon>
        <taxon>Pseudomonadota</taxon>
        <taxon>Gammaproteobacteria</taxon>
        <taxon>Pseudomonadales</taxon>
        <taxon>Pseudomonadaceae</taxon>
        <taxon>Pseudomonas</taxon>
    </lineage>
</organism>
<gene>
    <name evidence="1" type="ORF">ALP05_200037</name>
</gene>
<dbReference type="RefSeq" id="WP_147481015.1">
    <property type="nucleotide sequence ID" value="NZ_RBUY01000171.1"/>
</dbReference>
<protein>
    <submittedName>
        <fullName evidence="1">Uncharacterized protein</fullName>
    </submittedName>
</protein>
<sequence length="104" mass="11693">MSNFGIAYVPRVRGGREKGGYVRAVRKRMAIIPRRQLHLCCWLFFLIQLQELFAGTGPCIKASHRSQAHLPSIWCSMVKAQEDPAIASYKSFFNESTAEAFGSV</sequence>
<dbReference type="EMBL" id="RBUY01000171">
    <property type="protein sequence ID" value="RMV71062.1"/>
    <property type="molecule type" value="Genomic_DNA"/>
</dbReference>
<evidence type="ECO:0000313" key="2">
    <source>
        <dbReference type="Proteomes" id="UP000269872"/>
    </source>
</evidence>
<accession>A0A3M6ERU4</accession>
<evidence type="ECO:0000313" key="1">
    <source>
        <dbReference type="EMBL" id="RMV71062.1"/>
    </source>
</evidence>
<dbReference type="AlphaFoldDB" id="A0A3M6ERU4"/>
<reference evidence="1 2" key="1">
    <citation type="submission" date="2018-08" db="EMBL/GenBank/DDBJ databases">
        <title>Recombination of ecologically and evolutionarily significant loci maintains genetic cohesion in the Pseudomonas syringae species complex.</title>
        <authorList>
            <person name="Dillon M."/>
            <person name="Thakur S."/>
            <person name="Almeida R.N.D."/>
            <person name="Weir B.S."/>
            <person name="Guttman D.S."/>
        </authorList>
    </citation>
    <scope>NUCLEOTIDE SEQUENCE [LARGE SCALE GENOMIC DNA]</scope>
    <source>
        <strain evidence="1 2">ICMP 7496</strain>
    </source>
</reference>
<proteinExistence type="predicted"/>
<dbReference type="Proteomes" id="UP000269872">
    <property type="component" value="Unassembled WGS sequence"/>
</dbReference>